<dbReference type="EMBL" id="OC874116">
    <property type="protein sequence ID" value="CAD7637279.1"/>
    <property type="molecule type" value="Genomic_DNA"/>
</dbReference>
<organism evidence="10">
    <name type="scientific">Medioppia subpectinata</name>
    <dbReference type="NCBI Taxonomy" id="1979941"/>
    <lineage>
        <taxon>Eukaryota</taxon>
        <taxon>Metazoa</taxon>
        <taxon>Ecdysozoa</taxon>
        <taxon>Arthropoda</taxon>
        <taxon>Chelicerata</taxon>
        <taxon>Arachnida</taxon>
        <taxon>Acari</taxon>
        <taxon>Acariformes</taxon>
        <taxon>Sarcoptiformes</taxon>
        <taxon>Oribatida</taxon>
        <taxon>Brachypylina</taxon>
        <taxon>Oppioidea</taxon>
        <taxon>Oppiidae</taxon>
        <taxon>Medioppia</taxon>
    </lineage>
</organism>
<dbReference type="InterPro" id="IPR036236">
    <property type="entry name" value="Znf_C2H2_sf"/>
</dbReference>
<dbReference type="SUPFAM" id="SSF57667">
    <property type="entry name" value="beta-beta-alpha zinc fingers"/>
    <property type="match status" value="2"/>
</dbReference>
<feature type="domain" description="C2H2-type" evidence="9">
    <location>
        <begin position="63"/>
        <end position="88"/>
    </location>
</feature>
<dbReference type="OrthoDB" id="428658at2759"/>
<gene>
    <name evidence="10" type="ORF">OSB1V03_LOCUS16921</name>
</gene>
<keyword evidence="6" id="KW-0539">Nucleus</keyword>
<evidence type="ECO:0000313" key="10">
    <source>
        <dbReference type="EMBL" id="CAD7637279.1"/>
    </source>
</evidence>
<feature type="non-terminal residue" evidence="10">
    <location>
        <position position="1"/>
    </location>
</feature>
<feature type="compositionally biased region" description="Basic and acidic residues" evidence="8">
    <location>
        <begin position="1"/>
        <end position="11"/>
    </location>
</feature>
<comment type="subcellular location">
    <subcellularLocation>
        <location evidence="1">Nucleus</location>
    </subcellularLocation>
</comment>
<keyword evidence="2" id="KW-0479">Metal-binding</keyword>
<dbReference type="Proteomes" id="UP000759131">
    <property type="component" value="Unassembled WGS sequence"/>
</dbReference>
<evidence type="ECO:0000256" key="7">
    <source>
        <dbReference type="PROSITE-ProRule" id="PRU00042"/>
    </source>
</evidence>
<dbReference type="AlphaFoldDB" id="A0A7R9QAU0"/>
<dbReference type="PANTHER" id="PTHR24406">
    <property type="entry name" value="TRANSCRIPTIONAL REPRESSOR CTCFL-RELATED"/>
    <property type="match status" value="1"/>
</dbReference>
<dbReference type="Pfam" id="PF00096">
    <property type="entry name" value="zf-C2H2"/>
    <property type="match status" value="1"/>
</dbReference>
<evidence type="ECO:0000313" key="11">
    <source>
        <dbReference type="Proteomes" id="UP000759131"/>
    </source>
</evidence>
<accession>A0A7R9QAU0</accession>
<feature type="domain" description="C2H2-type" evidence="9">
    <location>
        <begin position="265"/>
        <end position="289"/>
    </location>
</feature>
<keyword evidence="3" id="KW-0677">Repeat</keyword>
<dbReference type="PROSITE" id="PS50157">
    <property type="entry name" value="ZINC_FINGER_C2H2_2"/>
    <property type="match status" value="5"/>
</dbReference>
<name>A0A7R9QAU0_9ACAR</name>
<keyword evidence="5" id="KW-0862">Zinc</keyword>
<evidence type="ECO:0000256" key="8">
    <source>
        <dbReference type="SAM" id="MobiDB-lite"/>
    </source>
</evidence>
<feature type="region of interest" description="Disordered" evidence="8">
    <location>
        <begin position="1"/>
        <end position="57"/>
    </location>
</feature>
<keyword evidence="4 7" id="KW-0863">Zinc-finger</keyword>
<dbReference type="GO" id="GO:0005634">
    <property type="term" value="C:nucleus"/>
    <property type="evidence" value="ECO:0007669"/>
    <property type="project" value="UniProtKB-SubCell"/>
</dbReference>
<sequence>MNTTVADDRPVEPMTAPPVHSITATTDPNNSLSDISRDENSGHKAGGSRPKVAANGVNPDSLHSCDIESCGRVFVFQRELDVHRKTVHKVGAHEAYQCERCGLWLILSAGQLEAHNLKCRPKTSGKRPNDGQQQQHWCPDCCKLFDTALLLHHHVIANHPSRLADNWCDNCGQGFTNGDDLHRHRIAVHLPKDMPYLCESCGKAFGTDEGLREHQRVVHNPSLVCESCGRTFRSANAFHGHRKAVHDVPFPAPNTGPKRPTLPKQPCDTCGRLFVNSQALTQHKRDKMH</sequence>
<dbReference type="GO" id="GO:0008270">
    <property type="term" value="F:zinc ion binding"/>
    <property type="evidence" value="ECO:0007669"/>
    <property type="project" value="UniProtKB-KW"/>
</dbReference>
<evidence type="ECO:0000256" key="4">
    <source>
        <dbReference type="ARBA" id="ARBA00022771"/>
    </source>
</evidence>
<dbReference type="EMBL" id="CAJPIZ010019541">
    <property type="protein sequence ID" value="CAG2116966.1"/>
    <property type="molecule type" value="Genomic_DNA"/>
</dbReference>
<dbReference type="InterPro" id="IPR050888">
    <property type="entry name" value="ZnF_C2H2-type_TF"/>
</dbReference>
<dbReference type="PROSITE" id="PS00028">
    <property type="entry name" value="ZINC_FINGER_C2H2_1"/>
    <property type="match status" value="4"/>
</dbReference>
<evidence type="ECO:0000256" key="6">
    <source>
        <dbReference type="ARBA" id="ARBA00023242"/>
    </source>
</evidence>
<keyword evidence="11" id="KW-1185">Reference proteome</keyword>
<dbReference type="Pfam" id="PF13912">
    <property type="entry name" value="zf-C2H2_6"/>
    <property type="match status" value="2"/>
</dbReference>
<evidence type="ECO:0000256" key="2">
    <source>
        <dbReference type="ARBA" id="ARBA00022723"/>
    </source>
</evidence>
<feature type="domain" description="C2H2-type" evidence="9">
    <location>
        <begin position="223"/>
        <end position="251"/>
    </location>
</feature>
<evidence type="ECO:0000256" key="1">
    <source>
        <dbReference type="ARBA" id="ARBA00004123"/>
    </source>
</evidence>
<feature type="domain" description="C2H2-type" evidence="9">
    <location>
        <begin position="196"/>
        <end position="219"/>
    </location>
</feature>
<evidence type="ECO:0000259" key="9">
    <source>
        <dbReference type="PROSITE" id="PS50157"/>
    </source>
</evidence>
<protein>
    <recommendedName>
        <fullName evidence="9">C2H2-type domain-containing protein</fullName>
    </recommendedName>
</protein>
<evidence type="ECO:0000256" key="3">
    <source>
        <dbReference type="ARBA" id="ARBA00022737"/>
    </source>
</evidence>
<dbReference type="SMART" id="SM00355">
    <property type="entry name" value="ZnF_C2H2"/>
    <property type="match status" value="6"/>
</dbReference>
<evidence type="ECO:0000256" key="5">
    <source>
        <dbReference type="ARBA" id="ARBA00022833"/>
    </source>
</evidence>
<feature type="domain" description="C2H2-type" evidence="9">
    <location>
        <begin position="166"/>
        <end position="194"/>
    </location>
</feature>
<dbReference type="Gene3D" id="3.30.160.60">
    <property type="entry name" value="Classic Zinc Finger"/>
    <property type="match status" value="3"/>
</dbReference>
<dbReference type="InterPro" id="IPR013087">
    <property type="entry name" value="Znf_C2H2_type"/>
</dbReference>
<proteinExistence type="predicted"/>
<feature type="compositionally biased region" description="Polar residues" evidence="8">
    <location>
        <begin position="22"/>
        <end position="34"/>
    </location>
</feature>
<reference evidence="10" key="1">
    <citation type="submission" date="2020-11" db="EMBL/GenBank/DDBJ databases">
        <authorList>
            <person name="Tran Van P."/>
        </authorList>
    </citation>
    <scope>NUCLEOTIDE SEQUENCE</scope>
</reference>